<gene>
    <name evidence="5" type="ORF">JVW63_09270</name>
</gene>
<dbReference type="Gene3D" id="3.40.50.2000">
    <property type="entry name" value="Glycogen Phosphorylase B"/>
    <property type="match status" value="2"/>
</dbReference>
<keyword evidence="2" id="KW-0808">Transferase</keyword>
<dbReference type="InterPro" id="IPR028098">
    <property type="entry name" value="Glyco_trans_4-like_N"/>
</dbReference>
<dbReference type="InterPro" id="IPR001296">
    <property type="entry name" value="Glyco_trans_1"/>
</dbReference>
<dbReference type="Pfam" id="PF00534">
    <property type="entry name" value="Glycos_transf_1"/>
    <property type="match status" value="1"/>
</dbReference>
<dbReference type="CDD" id="cd03801">
    <property type="entry name" value="GT4_PimA-like"/>
    <property type="match status" value="1"/>
</dbReference>
<feature type="domain" description="Glycosyltransferase subfamily 4-like N-terminal" evidence="4">
    <location>
        <begin position="17"/>
        <end position="170"/>
    </location>
</feature>
<dbReference type="SUPFAM" id="SSF53756">
    <property type="entry name" value="UDP-Glycosyltransferase/glycogen phosphorylase"/>
    <property type="match status" value="1"/>
</dbReference>
<dbReference type="Pfam" id="PF13439">
    <property type="entry name" value="Glyco_transf_4"/>
    <property type="match status" value="1"/>
</dbReference>
<dbReference type="InterPro" id="IPR050194">
    <property type="entry name" value="Glycosyltransferase_grp1"/>
</dbReference>
<evidence type="ECO:0000259" key="3">
    <source>
        <dbReference type="Pfam" id="PF00534"/>
    </source>
</evidence>
<protein>
    <submittedName>
        <fullName evidence="5">Glycosyltransferase</fullName>
    </submittedName>
</protein>
<sequence length="359" mass="39022">MKICVVTAWFPSDIHPGAGNFVANDAAALNEDHEVIVVHLVDPKLDDGRRDFRLGDVRVLRRPMPWGQPCAAAATMRGLRLVFDGADIVHTMACPSLIKFALSRSRTPVVHTEHWSGILRTPSSRMAGLKIPLLKALFRRPRAVCAVSSYLGSALEVVTGRAVTVIPNIVTPPPYSPPRESDGTLRLLSVGNLVAGKHPLLAVDTVAELADRGFDVSLSWAGQGPFADEVRDHARKLQISDRIELLGHVPPALLAARYAEADVVLHTSSDETFCIVAAEALCAGRPLVIQDTGGHRDFVSEPYCTFPTDRTPAAFAHAVEQAYSNRRSDGFESYAGGLAEHLGRQAFRTRWNAVYGEIL</sequence>
<keyword evidence="6" id="KW-1185">Reference proteome</keyword>
<feature type="domain" description="Glycosyl transferase family 1" evidence="3">
    <location>
        <begin position="182"/>
        <end position="326"/>
    </location>
</feature>
<evidence type="ECO:0000313" key="5">
    <source>
        <dbReference type="EMBL" id="MBM9433881.1"/>
    </source>
</evidence>
<comment type="caution">
    <text evidence="5">The sequence shown here is derived from an EMBL/GenBank/DDBJ whole genome shotgun (WGS) entry which is preliminary data.</text>
</comment>
<organism evidence="5 6">
    <name type="scientific">Flaviflexus equikiangi</name>
    <dbReference type="NCBI Taxonomy" id="2758573"/>
    <lineage>
        <taxon>Bacteria</taxon>
        <taxon>Bacillati</taxon>
        <taxon>Actinomycetota</taxon>
        <taxon>Actinomycetes</taxon>
        <taxon>Actinomycetales</taxon>
        <taxon>Actinomycetaceae</taxon>
        <taxon>Flaviflexus</taxon>
    </lineage>
</organism>
<reference evidence="6" key="1">
    <citation type="submission" date="2021-02" db="EMBL/GenBank/DDBJ databases">
        <title>Leucobacter sp. CX169.</title>
        <authorList>
            <person name="Cheng Y."/>
        </authorList>
    </citation>
    <scope>NUCLEOTIDE SEQUENCE [LARGE SCALE GENOMIC DNA]</scope>
    <source>
        <strain evidence="6">JY899</strain>
    </source>
</reference>
<evidence type="ECO:0000256" key="1">
    <source>
        <dbReference type="ARBA" id="ARBA00022676"/>
    </source>
</evidence>
<name>A0ABS2TGV5_9ACTO</name>
<keyword evidence="1" id="KW-0328">Glycosyltransferase</keyword>
<proteinExistence type="predicted"/>
<dbReference type="PANTHER" id="PTHR45947">
    <property type="entry name" value="SULFOQUINOVOSYL TRANSFERASE SQD2"/>
    <property type="match status" value="1"/>
</dbReference>
<dbReference type="RefSeq" id="WP_187996980.1">
    <property type="nucleotide sequence ID" value="NZ_JACEXG010000005.1"/>
</dbReference>
<dbReference type="EMBL" id="JAFFJS010000005">
    <property type="protein sequence ID" value="MBM9433881.1"/>
    <property type="molecule type" value="Genomic_DNA"/>
</dbReference>
<evidence type="ECO:0000259" key="4">
    <source>
        <dbReference type="Pfam" id="PF13439"/>
    </source>
</evidence>
<accession>A0ABS2TGV5</accession>
<dbReference type="PANTHER" id="PTHR45947:SF3">
    <property type="entry name" value="SULFOQUINOVOSYL TRANSFERASE SQD2"/>
    <property type="match status" value="1"/>
</dbReference>
<dbReference type="Proteomes" id="UP000705983">
    <property type="component" value="Unassembled WGS sequence"/>
</dbReference>
<evidence type="ECO:0000313" key="6">
    <source>
        <dbReference type="Proteomes" id="UP000705983"/>
    </source>
</evidence>
<evidence type="ECO:0000256" key="2">
    <source>
        <dbReference type="ARBA" id="ARBA00022679"/>
    </source>
</evidence>